<keyword evidence="1 2" id="KW-0238">DNA-binding</keyword>
<evidence type="ECO:0000313" key="5">
    <source>
        <dbReference type="Proteomes" id="UP001524502"/>
    </source>
</evidence>
<gene>
    <name evidence="4" type="ORF">NE619_17810</name>
</gene>
<protein>
    <submittedName>
        <fullName evidence="4">TetR/AcrR family transcriptional regulator</fullName>
    </submittedName>
</protein>
<dbReference type="PANTHER" id="PTHR43479:SF11">
    <property type="entry name" value="ACREF_ENVCD OPERON REPRESSOR-RELATED"/>
    <property type="match status" value="1"/>
</dbReference>
<sequence length="195" mass="22695">MNKKEIKSAKTKEKLCNAFIELYKEKPIEKISVKEITDAAGYNRATFYIYYKDIYDVLESIENRLLQFYETNLNNLVEGTLEKISPASFDFLKIITDFYHSNEKEFPILMTKDINFLNSVKKIAKQALLHRQSPVFFNDYGEIEYIIEYQLSAVIGVLNAWIAKKQDISFEKLSALIFQMSKTGVLTTINDKWNG</sequence>
<dbReference type="Proteomes" id="UP001524502">
    <property type="component" value="Unassembled WGS sequence"/>
</dbReference>
<evidence type="ECO:0000313" key="4">
    <source>
        <dbReference type="EMBL" id="MCQ4638588.1"/>
    </source>
</evidence>
<proteinExistence type="predicted"/>
<name>A0ABT1RTR8_9FIRM</name>
<dbReference type="InterPro" id="IPR001647">
    <property type="entry name" value="HTH_TetR"/>
</dbReference>
<dbReference type="PANTHER" id="PTHR43479">
    <property type="entry name" value="ACREF/ENVCD OPERON REPRESSOR-RELATED"/>
    <property type="match status" value="1"/>
</dbReference>
<evidence type="ECO:0000256" key="2">
    <source>
        <dbReference type="PROSITE-ProRule" id="PRU00335"/>
    </source>
</evidence>
<keyword evidence="5" id="KW-1185">Reference proteome</keyword>
<dbReference type="EMBL" id="JANFXK010000043">
    <property type="protein sequence ID" value="MCQ4638588.1"/>
    <property type="molecule type" value="Genomic_DNA"/>
</dbReference>
<evidence type="ECO:0000259" key="3">
    <source>
        <dbReference type="PROSITE" id="PS50977"/>
    </source>
</evidence>
<feature type="DNA-binding region" description="H-T-H motif" evidence="2">
    <location>
        <begin position="32"/>
        <end position="51"/>
    </location>
</feature>
<dbReference type="SUPFAM" id="SSF46689">
    <property type="entry name" value="Homeodomain-like"/>
    <property type="match status" value="1"/>
</dbReference>
<comment type="caution">
    <text evidence="4">The sequence shown here is derived from an EMBL/GenBank/DDBJ whole genome shotgun (WGS) entry which is preliminary data.</text>
</comment>
<evidence type="ECO:0000256" key="1">
    <source>
        <dbReference type="ARBA" id="ARBA00023125"/>
    </source>
</evidence>
<dbReference type="InterPro" id="IPR050624">
    <property type="entry name" value="HTH-type_Tx_Regulator"/>
</dbReference>
<reference evidence="4 5" key="1">
    <citation type="submission" date="2022-06" db="EMBL/GenBank/DDBJ databases">
        <title>Isolation of gut microbiota from human fecal samples.</title>
        <authorList>
            <person name="Pamer E.G."/>
            <person name="Barat B."/>
            <person name="Waligurski E."/>
            <person name="Medina S."/>
            <person name="Paddock L."/>
            <person name="Mostad J."/>
        </authorList>
    </citation>
    <scope>NUCLEOTIDE SEQUENCE [LARGE SCALE GENOMIC DNA]</scope>
    <source>
        <strain evidence="4 5">SL.3.17</strain>
    </source>
</reference>
<dbReference type="PROSITE" id="PS50977">
    <property type="entry name" value="HTH_TETR_2"/>
    <property type="match status" value="1"/>
</dbReference>
<dbReference type="Pfam" id="PF00440">
    <property type="entry name" value="TetR_N"/>
    <property type="match status" value="1"/>
</dbReference>
<accession>A0ABT1RTR8</accession>
<dbReference type="InterPro" id="IPR009057">
    <property type="entry name" value="Homeodomain-like_sf"/>
</dbReference>
<dbReference type="Gene3D" id="1.10.357.10">
    <property type="entry name" value="Tetracycline Repressor, domain 2"/>
    <property type="match status" value="1"/>
</dbReference>
<dbReference type="RefSeq" id="WP_256133795.1">
    <property type="nucleotide sequence ID" value="NZ_JANFXK010000043.1"/>
</dbReference>
<feature type="domain" description="HTH tetR-type" evidence="3">
    <location>
        <begin position="9"/>
        <end position="69"/>
    </location>
</feature>
<organism evidence="4 5">
    <name type="scientific">Anaerovorax odorimutans</name>
    <dbReference type="NCBI Taxonomy" id="109327"/>
    <lineage>
        <taxon>Bacteria</taxon>
        <taxon>Bacillati</taxon>
        <taxon>Bacillota</taxon>
        <taxon>Clostridia</taxon>
        <taxon>Peptostreptococcales</taxon>
        <taxon>Anaerovoracaceae</taxon>
        <taxon>Anaerovorax</taxon>
    </lineage>
</organism>